<keyword evidence="2" id="KW-1185">Reference proteome</keyword>
<accession>A0AAN8T2I6</accession>
<evidence type="ECO:0000313" key="2">
    <source>
        <dbReference type="Proteomes" id="UP001371456"/>
    </source>
</evidence>
<sequence>MDMSKRKVEEVIVLVKSGSSVKLTSNLKMIKSDTILEVLQGKITKSITSENILVITISLRQSKLSKCYRFSTTVEDVSNKLKLC</sequence>
<gene>
    <name evidence="1" type="ORF">RDI58_024183</name>
</gene>
<dbReference type="AlphaFoldDB" id="A0AAN8T2I6"/>
<proteinExistence type="predicted"/>
<reference evidence="1 2" key="1">
    <citation type="submission" date="2024-02" db="EMBL/GenBank/DDBJ databases">
        <title>de novo genome assembly of Solanum bulbocastanum strain 11H21.</title>
        <authorList>
            <person name="Hosaka A.J."/>
        </authorList>
    </citation>
    <scope>NUCLEOTIDE SEQUENCE [LARGE SCALE GENOMIC DNA]</scope>
    <source>
        <tissue evidence="1">Young leaves</tissue>
    </source>
</reference>
<protein>
    <submittedName>
        <fullName evidence="1">Uncharacterized protein</fullName>
    </submittedName>
</protein>
<dbReference type="Proteomes" id="UP001371456">
    <property type="component" value="Unassembled WGS sequence"/>
</dbReference>
<comment type="caution">
    <text evidence="1">The sequence shown here is derived from an EMBL/GenBank/DDBJ whole genome shotgun (WGS) entry which is preliminary data.</text>
</comment>
<organism evidence="1 2">
    <name type="scientific">Solanum bulbocastanum</name>
    <name type="common">Wild potato</name>
    <dbReference type="NCBI Taxonomy" id="147425"/>
    <lineage>
        <taxon>Eukaryota</taxon>
        <taxon>Viridiplantae</taxon>
        <taxon>Streptophyta</taxon>
        <taxon>Embryophyta</taxon>
        <taxon>Tracheophyta</taxon>
        <taxon>Spermatophyta</taxon>
        <taxon>Magnoliopsida</taxon>
        <taxon>eudicotyledons</taxon>
        <taxon>Gunneridae</taxon>
        <taxon>Pentapetalae</taxon>
        <taxon>asterids</taxon>
        <taxon>lamiids</taxon>
        <taxon>Solanales</taxon>
        <taxon>Solanaceae</taxon>
        <taxon>Solanoideae</taxon>
        <taxon>Solaneae</taxon>
        <taxon>Solanum</taxon>
    </lineage>
</organism>
<evidence type="ECO:0000313" key="1">
    <source>
        <dbReference type="EMBL" id="KAK6777466.1"/>
    </source>
</evidence>
<name>A0AAN8T2I6_SOLBU</name>
<dbReference type="EMBL" id="JBANQN010000010">
    <property type="protein sequence ID" value="KAK6777466.1"/>
    <property type="molecule type" value="Genomic_DNA"/>
</dbReference>